<evidence type="ECO:0000313" key="1">
    <source>
        <dbReference type="EMBL" id="MPC87395.1"/>
    </source>
</evidence>
<dbReference type="Proteomes" id="UP000324222">
    <property type="component" value="Unassembled WGS sequence"/>
</dbReference>
<proteinExistence type="predicted"/>
<keyword evidence="2" id="KW-1185">Reference proteome</keyword>
<gene>
    <name evidence="1" type="ORF">E2C01_082256</name>
</gene>
<reference evidence="1 2" key="1">
    <citation type="submission" date="2019-05" db="EMBL/GenBank/DDBJ databases">
        <title>Another draft genome of Portunus trituberculatus and its Hox gene families provides insights of decapod evolution.</title>
        <authorList>
            <person name="Jeong J.-H."/>
            <person name="Song I."/>
            <person name="Kim S."/>
            <person name="Choi T."/>
            <person name="Kim D."/>
            <person name="Ryu S."/>
            <person name="Kim W."/>
        </authorList>
    </citation>
    <scope>NUCLEOTIDE SEQUENCE [LARGE SCALE GENOMIC DNA]</scope>
    <source>
        <tissue evidence="1">Muscle</tissue>
    </source>
</reference>
<dbReference type="AlphaFoldDB" id="A0A5B7IXZ6"/>
<dbReference type="EMBL" id="VSRR010074388">
    <property type="protein sequence ID" value="MPC87395.1"/>
    <property type="molecule type" value="Genomic_DNA"/>
</dbReference>
<sequence length="59" mass="6360">MCVLEEAFSPPCRPAHAAPLPLPPPPPPNSQAYKLVAPTRSLSLKAWLACRKLTHACTL</sequence>
<comment type="caution">
    <text evidence="1">The sequence shown here is derived from an EMBL/GenBank/DDBJ whole genome shotgun (WGS) entry which is preliminary data.</text>
</comment>
<protein>
    <submittedName>
        <fullName evidence="1">Uncharacterized protein</fullName>
    </submittedName>
</protein>
<evidence type="ECO:0000313" key="2">
    <source>
        <dbReference type="Proteomes" id="UP000324222"/>
    </source>
</evidence>
<accession>A0A5B7IXZ6</accession>
<name>A0A5B7IXZ6_PORTR</name>
<organism evidence="1 2">
    <name type="scientific">Portunus trituberculatus</name>
    <name type="common">Swimming crab</name>
    <name type="synonym">Neptunus trituberculatus</name>
    <dbReference type="NCBI Taxonomy" id="210409"/>
    <lineage>
        <taxon>Eukaryota</taxon>
        <taxon>Metazoa</taxon>
        <taxon>Ecdysozoa</taxon>
        <taxon>Arthropoda</taxon>
        <taxon>Crustacea</taxon>
        <taxon>Multicrustacea</taxon>
        <taxon>Malacostraca</taxon>
        <taxon>Eumalacostraca</taxon>
        <taxon>Eucarida</taxon>
        <taxon>Decapoda</taxon>
        <taxon>Pleocyemata</taxon>
        <taxon>Brachyura</taxon>
        <taxon>Eubrachyura</taxon>
        <taxon>Portunoidea</taxon>
        <taxon>Portunidae</taxon>
        <taxon>Portuninae</taxon>
        <taxon>Portunus</taxon>
    </lineage>
</organism>